<dbReference type="PANTHER" id="PTHR35046:SF9">
    <property type="entry name" value="RNA-DIRECTED DNA POLYMERASE"/>
    <property type="match status" value="1"/>
</dbReference>
<dbReference type="CDD" id="cd00303">
    <property type="entry name" value="retropepsin_like"/>
    <property type="match status" value="1"/>
</dbReference>
<feature type="region of interest" description="Disordered" evidence="1">
    <location>
        <begin position="195"/>
        <end position="271"/>
    </location>
</feature>
<evidence type="ECO:0000256" key="1">
    <source>
        <dbReference type="SAM" id="MobiDB-lite"/>
    </source>
</evidence>
<feature type="compositionally biased region" description="Basic and acidic residues" evidence="1">
    <location>
        <begin position="201"/>
        <end position="211"/>
    </location>
</feature>
<protein>
    <recommendedName>
        <fullName evidence="4">1-phosphatidylinositol 4-kinase</fullName>
    </recommendedName>
</protein>
<evidence type="ECO:0000313" key="3">
    <source>
        <dbReference type="Proteomes" id="UP001497516"/>
    </source>
</evidence>
<organism evidence="2 3">
    <name type="scientific">Linum trigynum</name>
    <dbReference type="NCBI Taxonomy" id="586398"/>
    <lineage>
        <taxon>Eukaryota</taxon>
        <taxon>Viridiplantae</taxon>
        <taxon>Streptophyta</taxon>
        <taxon>Embryophyta</taxon>
        <taxon>Tracheophyta</taxon>
        <taxon>Spermatophyta</taxon>
        <taxon>Magnoliopsida</taxon>
        <taxon>eudicotyledons</taxon>
        <taxon>Gunneridae</taxon>
        <taxon>Pentapetalae</taxon>
        <taxon>rosids</taxon>
        <taxon>fabids</taxon>
        <taxon>Malpighiales</taxon>
        <taxon>Linaceae</taxon>
        <taxon>Linum</taxon>
    </lineage>
</organism>
<proteinExistence type="predicted"/>
<dbReference type="PANTHER" id="PTHR35046">
    <property type="entry name" value="ZINC KNUCKLE (CCHC-TYPE) FAMILY PROTEIN"/>
    <property type="match status" value="1"/>
</dbReference>
<dbReference type="Proteomes" id="UP001497516">
    <property type="component" value="Chromosome 4"/>
</dbReference>
<dbReference type="EMBL" id="OZ034817">
    <property type="protein sequence ID" value="CAL1381461.1"/>
    <property type="molecule type" value="Genomic_DNA"/>
</dbReference>
<gene>
    <name evidence="2" type="ORF">LTRI10_LOCUS22839</name>
</gene>
<sequence length="271" mass="30132">MVGELEQANLTSYTRCLVGEKVCSVYVNSESQSNLISSRAVAKLGLPIRKHPAPYLLPLLEEEGFAFVTEQVLLQFKIGSYVDEVLCEIVPLKLTHVVLGKPWHDDRNAQRSRRTNHIRLRHCGKLFALKLLSPEEAAEDRSTLLQQLRDEEEKLLEVSNGDQQLREPDVQLIEEVQATETTACTDRCFSSARQSLMSQDNDVKQKDDSKDVTTSGKPLDVQGKMFPSPIASGQHGIEEVESSAAIRHCSSSRKQSRKEGELGGDLGSKST</sequence>
<dbReference type="AlphaFoldDB" id="A0AAV2E6G6"/>
<reference evidence="2 3" key="1">
    <citation type="submission" date="2024-04" db="EMBL/GenBank/DDBJ databases">
        <authorList>
            <person name="Fracassetti M."/>
        </authorList>
    </citation>
    <scope>NUCLEOTIDE SEQUENCE [LARGE SCALE GENOMIC DNA]</scope>
</reference>
<accession>A0AAV2E6G6</accession>
<name>A0AAV2E6G6_9ROSI</name>
<evidence type="ECO:0000313" key="2">
    <source>
        <dbReference type="EMBL" id="CAL1381461.1"/>
    </source>
</evidence>
<keyword evidence="3" id="KW-1185">Reference proteome</keyword>
<evidence type="ECO:0008006" key="4">
    <source>
        <dbReference type="Google" id="ProtNLM"/>
    </source>
</evidence>